<evidence type="ECO:0000256" key="1">
    <source>
        <dbReference type="SAM" id="MobiDB-lite"/>
    </source>
</evidence>
<sequence length="168" mass="18691">MPQSNRSRRKHVRRHLSTRRRARGQATTVVRKALSELPEHIRSQISVKTSTVIDQGLRRGTKVAAAFASVDPEASRPTIYFFTDKKGDLVAPQTKLLPIARHEVAHILPTGKAKHPAIRAAGQGSQDLMSGVQTQHAGKFQQNTRERRRALLHYGAKNKGKSKLPAVR</sequence>
<dbReference type="AlphaFoldDB" id="A0A0F9ATB1"/>
<accession>A0A0F9ATB1</accession>
<gene>
    <name evidence="3" type="ORF">LCGC14_0532100</name>
    <name evidence="2" type="ORF">LCGC14_2611820</name>
</gene>
<feature type="region of interest" description="Disordered" evidence="1">
    <location>
        <begin position="1"/>
        <end position="25"/>
    </location>
</feature>
<evidence type="ECO:0000313" key="3">
    <source>
        <dbReference type="EMBL" id="KKN60376.1"/>
    </source>
</evidence>
<protein>
    <submittedName>
        <fullName evidence="2">Uncharacterized protein</fullName>
    </submittedName>
</protein>
<evidence type="ECO:0000313" key="2">
    <source>
        <dbReference type="EMBL" id="KKL04862.1"/>
    </source>
</evidence>
<organism evidence="2">
    <name type="scientific">marine sediment metagenome</name>
    <dbReference type="NCBI Taxonomy" id="412755"/>
    <lineage>
        <taxon>unclassified sequences</taxon>
        <taxon>metagenomes</taxon>
        <taxon>ecological metagenomes</taxon>
    </lineage>
</organism>
<feature type="compositionally biased region" description="Basic residues" evidence="1">
    <location>
        <begin position="1"/>
        <end position="23"/>
    </location>
</feature>
<dbReference type="EMBL" id="LAZR01044357">
    <property type="protein sequence ID" value="KKL04862.1"/>
    <property type="molecule type" value="Genomic_DNA"/>
</dbReference>
<name>A0A0F9ATB1_9ZZZZ</name>
<reference evidence="2" key="1">
    <citation type="journal article" date="2015" name="Nature">
        <title>Complex archaea that bridge the gap between prokaryotes and eukaryotes.</title>
        <authorList>
            <person name="Spang A."/>
            <person name="Saw J.H."/>
            <person name="Jorgensen S.L."/>
            <person name="Zaremba-Niedzwiedzka K."/>
            <person name="Martijn J."/>
            <person name="Lind A.E."/>
            <person name="van Eijk R."/>
            <person name="Schleper C."/>
            <person name="Guy L."/>
            <person name="Ettema T.J."/>
        </authorList>
    </citation>
    <scope>NUCLEOTIDE SEQUENCE</scope>
</reference>
<comment type="caution">
    <text evidence="2">The sequence shown here is derived from an EMBL/GenBank/DDBJ whole genome shotgun (WGS) entry which is preliminary data.</text>
</comment>
<proteinExistence type="predicted"/>
<dbReference type="EMBL" id="LAZR01000697">
    <property type="protein sequence ID" value="KKN60376.1"/>
    <property type="molecule type" value="Genomic_DNA"/>
</dbReference>